<gene>
    <name evidence="1" type="ORF">LOK49_LG12G00048</name>
</gene>
<organism evidence="1 2">
    <name type="scientific">Camellia lanceoleosa</name>
    <dbReference type="NCBI Taxonomy" id="1840588"/>
    <lineage>
        <taxon>Eukaryota</taxon>
        <taxon>Viridiplantae</taxon>
        <taxon>Streptophyta</taxon>
        <taxon>Embryophyta</taxon>
        <taxon>Tracheophyta</taxon>
        <taxon>Spermatophyta</taxon>
        <taxon>Magnoliopsida</taxon>
        <taxon>eudicotyledons</taxon>
        <taxon>Gunneridae</taxon>
        <taxon>Pentapetalae</taxon>
        <taxon>asterids</taxon>
        <taxon>Ericales</taxon>
        <taxon>Theaceae</taxon>
        <taxon>Camellia</taxon>
    </lineage>
</organism>
<evidence type="ECO:0000313" key="2">
    <source>
        <dbReference type="Proteomes" id="UP001060215"/>
    </source>
</evidence>
<protein>
    <submittedName>
        <fullName evidence="1">Diacylglycerol kinase 7</fullName>
    </submittedName>
</protein>
<accession>A0ACC0FS77</accession>
<keyword evidence="1" id="KW-0418">Kinase</keyword>
<reference evidence="1 2" key="1">
    <citation type="journal article" date="2022" name="Plant J.">
        <title>Chromosome-level genome of Camellia lanceoleosa provides a valuable resource for understanding genome evolution and self-incompatibility.</title>
        <authorList>
            <person name="Gong W."/>
            <person name="Xiao S."/>
            <person name="Wang L."/>
            <person name="Liao Z."/>
            <person name="Chang Y."/>
            <person name="Mo W."/>
            <person name="Hu G."/>
            <person name="Li W."/>
            <person name="Zhao G."/>
            <person name="Zhu H."/>
            <person name="Hu X."/>
            <person name="Ji K."/>
            <person name="Xiang X."/>
            <person name="Song Q."/>
            <person name="Yuan D."/>
            <person name="Jin S."/>
            <person name="Zhang L."/>
        </authorList>
    </citation>
    <scope>NUCLEOTIDE SEQUENCE [LARGE SCALE GENOMIC DNA]</scope>
    <source>
        <strain evidence="1">SQ_2022a</strain>
    </source>
</reference>
<name>A0ACC0FS77_9ERIC</name>
<dbReference type="Proteomes" id="UP001060215">
    <property type="component" value="Chromosome 13"/>
</dbReference>
<dbReference type="EMBL" id="CM045770">
    <property type="protein sequence ID" value="KAI7991610.1"/>
    <property type="molecule type" value="Genomic_DNA"/>
</dbReference>
<sequence length="220" mass="24244">MRDAIQSKDVAAGNHHYASAGEAAQPPYLALVVLINSLSGGRHGPKLKARVQELMGEEQVAGGDSTVGWVLGSPGELHKQGREPVRQQRIIPLGTGNDLSRSFGWHSAYAYLSARMDAQIAYGFHHLRNEKPYLAQGPFANKLIYSGYGCKQGWFFTPCISAPSSRGLKNILRMYVKKVNCSEWEQVSLPSSVKSIVALNLNNYASGRNPWDNLKPEYLE</sequence>
<comment type="caution">
    <text evidence="1">The sequence shown here is derived from an EMBL/GenBank/DDBJ whole genome shotgun (WGS) entry which is preliminary data.</text>
</comment>
<proteinExistence type="predicted"/>
<keyword evidence="1" id="KW-0808">Transferase</keyword>
<keyword evidence="2" id="KW-1185">Reference proteome</keyword>
<evidence type="ECO:0000313" key="1">
    <source>
        <dbReference type="EMBL" id="KAI7991610.1"/>
    </source>
</evidence>